<evidence type="ECO:0000256" key="1">
    <source>
        <dbReference type="SAM" id="MobiDB-lite"/>
    </source>
</evidence>
<proteinExistence type="predicted"/>
<feature type="compositionally biased region" description="Polar residues" evidence="1">
    <location>
        <begin position="18"/>
        <end position="28"/>
    </location>
</feature>
<sequence>MFEYHNHITQFFAKPQELNPTTKSSDQETPTEKEENTVKINI</sequence>
<feature type="compositionally biased region" description="Basic and acidic residues" evidence="1">
    <location>
        <begin position="30"/>
        <end position="42"/>
    </location>
</feature>
<dbReference type="EMBL" id="MN740016">
    <property type="protein sequence ID" value="QHT84175.1"/>
    <property type="molecule type" value="Genomic_DNA"/>
</dbReference>
<accession>A0A6C0HVI6</accession>
<organism evidence="2">
    <name type="scientific">viral metagenome</name>
    <dbReference type="NCBI Taxonomy" id="1070528"/>
    <lineage>
        <taxon>unclassified sequences</taxon>
        <taxon>metagenomes</taxon>
        <taxon>organismal metagenomes</taxon>
    </lineage>
</organism>
<feature type="region of interest" description="Disordered" evidence="1">
    <location>
        <begin position="14"/>
        <end position="42"/>
    </location>
</feature>
<dbReference type="AlphaFoldDB" id="A0A6C0HVI6"/>
<name>A0A6C0HVI6_9ZZZZ</name>
<protein>
    <submittedName>
        <fullName evidence="2">Uncharacterized protein</fullName>
    </submittedName>
</protein>
<reference evidence="2" key="1">
    <citation type="journal article" date="2020" name="Nature">
        <title>Giant virus diversity and host interactions through global metagenomics.</title>
        <authorList>
            <person name="Schulz F."/>
            <person name="Roux S."/>
            <person name="Paez-Espino D."/>
            <person name="Jungbluth S."/>
            <person name="Walsh D.A."/>
            <person name="Denef V.J."/>
            <person name="McMahon K.D."/>
            <person name="Konstantinidis K.T."/>
            <person name="Eloe-Fadrosh E.A."/>
            <person name="Kyrpides N.C."/>
            <person name="Woyke T."/>
        </authorList>
    </citation>
    <scope>NUCLEOTIDE SEQUENCE</scope>
    <source>
        <strain evidence="2">GVMAG-M-3300023184-16</strain>
    </source>
</reference>
<evidence type="ECO:0000313" key="2">
    <source>
        <dbReference type="EMBL" id="QHT84175.1"/>
    </source>
</evidence>